<protein>
    <submittedName>
        <fullName evidence="1">Uncharacterized protein</fullName>
    </submittedName>
</protein>
<dbReference type="Proteomes" id="UP000007463">
    <property type="component" value="Chromosome"/>
</dbReference>
<accession>F2IG57</accession>
<dbReference type="CDD" id="cd12105">
    <property type="entry name" value="HmuY"/>
    <property type="match status" value="1"/>
</dbReference>
<keyword evidence="2" id="KW-1185">Reference proteome</keyword>
<sequence length="319" mass="35961">MKKWLILGVIPIVCSCFKKEIPVEKPVSDATTSQVVIGSDYANQIYYDLETNSIIRQNNREVWDLAFEAGENGFHVLLNSAKVMAAAISNETDLAALTSDAGLTYTWDYHTGNLDSTVLKDWQISGKVYAIDLGSSLAGTNLGKRKLKIISVTDTEYKIQFANLNSTTFQTYTVPKSSTTGFTYFSMTGGGSLIDLEPNKETWDLLFTNYCHVFDEHTPYSVVGILSNRYGVKVQEVTIPFADFKYSDIVETSFENRINVIGYDWKTYDFDTGNYVISSNRTFVVKTINGRYFKIRFIDFYDDNGVKGAPKFELQELIP</sequence>
<gene>
    <name evidence="1" type="ordered locus">Fluta_2711</name>
</gene>
<organism evidence="1 2">
    <name type="scientific">Fluviicola taffensis (strain DSM 16823 / NCIMB 13979 / RW262)</name>
    <dbReference type="NCBI Taxonomy" id="755732"/>
    <lineage>
        <taxon>Bacteria</taxon>
        <taxon>Pseudomonadati</taxon>
        <taxon>Bacteroidota</taxon>
        <taxon>Flavobacteriia</taxon>
        <taxon>Flavobacteriales</taxon>
        <taxon>Crocinitomicaceae</taxon>
        <taxon>Fluviicola</taxon>
    </lineage>
</organism>
<dbReference type="eggNOG" id="ENOG5031PDA">
    <property type="taxonomic scope" value="Bacteria"/>
</dbReference>
<dbReference type="RefSeq" id="WP_013687461.1">
    <property type="nucleotide sequence ID" value="NC_015321.1"/>
</dbReference>
<proteinExistence type="predicted"/>
<evidence type="ECO:0000313" key="1">
    <source>
        <dbReference type="EMBL" id="AEA44692.1"/>
    </source>
</evidence>
<reference evidence="2" key="2">
    <citation type="submission" date="2011-02" db="EMBL/GenBank/DDBJ databases">
        <title>The complete genome of Fluviicola taffensis DSM 16823.</title>
        <authorList>
            <consortium name="US DOE Joint Genome Institute (JGI-PGF)"/>
            <person name="Lucas S."/>
            <person name="Copeland A."/>
            <person name="Lapidus A."/>
            <person name="Bruce D."/>
            <person name="Goodwin L."/>
            <person name="Pitluck S."/>
            <person name="Kyrpides N."/>
            <person name="Mavromatis K."/>
            <person name="Ivanova N."/>
            <person name="Mikhailova N."/>
            <person name="Pagani I."/>
            <person name="Chertkov O."/>
            <person name="Detter J.C."/>
            <person name="Han C."/>
            <person name="Tapia R."/>
            <person name="Land M."/>
            <person name="Hauser L."/>
            <person name="Markowitz V."/>
            <person name="Cheng J.-F."/>
            <person name="Hugenholtz P."/>
            <person name="Woyke T."/>
            <person name="Wu D."/>
            <person name="Tindall B."/>
            <person name="Pomrenke H.G."/>
            <person name="Brambilla E."/>
            <person name="Klenk H.-P."/>
            <person name="Eisen J.A."/>
        </authorList>
    </citation>
    <scope>NUCLEOTIDE SEQUENCE [LARGE SCALE GENOMIC DNA]</scope>
    <source>
        <strain evidence="2">DSM 16823 / RW262 / RW262</strain>
    </source>
</reference>
<dbReference type="HOGENOM" id="CLU_047103_0_0_10"/>
<dbReference type="KEGG" id="fte:Fluta_2711"/>
<dbReference type="AlphaFoldDB" id="F2IG57"/>
<reference evidence="1 2" key="1">
    <citation type="journal article" date="2011" name="Stand. Genomic Sci.">
        <title>Complete genome sequence of the gliding freshwater bacterium Fluviicola taffensis type strain (RW262).</title>
        <authorList>
            <person name="Woyke T."/>
            <person name="Chertkov O."/>
            <person name="Lapidus A."/>
            <person name="Nolan M."/>
            <person name="Lucas S."/>
            <person name="Del Rio T.G."/>
            <person name="Tice H."/>
            <person name="Cheng J.F."/>
            <person name="Tapia R."/>
            <person name="Han C."/>
            <person name="Goodwin L."/>
            <person name="Pitluck S."/>
            <person name="Liolios K."/>
            <person name="Pagani I."/>
            <person name="Ivanova N."/>
            <person name="Huntemann M."/>
            <person name="Mavromatis K."/>
            <person name="Mikhailova N."/>
            <person name="Pati A."/>
            <person name="Chen A."/>
            <person name="Palaniappan K."/>
            <person name="Land M."/>
            <person name="Hauser L."/>
            <person name="Brambilla E.M."/>
            <person name="Rohde M."/>
            <person name="Mwirichia R."/>
            <person name="Sikorski J."/>
            <person name="Tindall B.J."/>
            <person name="Goker M."/>
            <person name="Bristow J."/>
            <person name="Eisen J.A."/>
            <person name="Markowitz V."/>
            <person name="Hugenholtz P."/>
            <person name="Klenk H.P."/>
            <person name="Kyrpides N.C."/>
        </authorList>
    </citation>
    <scope>NUCLEOTIDE SEQUENCE [LARGE SCALE GENOMIC DNA]</scope>
    <source>
        <strain evidence="2">DSM 16823 / RW262 / RW262</strain>
    </source>
</reference>
<dbReference type="STRING" id="755732.Fluta_2711"/>
<dbReference type="PROSITE" id="PS51257">
    <property type="entry name" value="PROKAR_LIPOPROTEIN"/>
    <property type="match status" value="1"/>
</dbReference>
<dbReference type="EMBL" id="CP002542">
    <property type="protein sequence ID" value="AEA44692.1"/>
    <property type="molecule type" value="Genomic_DNA"/>
</dbReference>
<dbReference type="OrthoDB" id="1091850at2"/>
<dbReference type="Pfam" id="PF14064">
    <property type="entry name" value="HmuY"/>
    <property type="match status" value="1"/>
</dbReference>
<evidence type="ECO:0000313" key="2">
    <source>
        <dbReference type="Proteomes" id="UP000007463"/>
    </source>
</evidence>
<name>F2IG57_FLUTR</name>
<dbReference type="InterPro" id="IPR025921">
    <property type="entry name" value="HmuY"/>
</dbReference>